<dbReference type="Proteomes" id="UP000318307">
    <property type="component" value="Unassembled WGS sequence"/>
</dbReference>
<evidence type="ECO:0000256" key="1">
    <source>
        <dbReference type="SAM" id="Phobius"/>
    </source>
</evidence>
<dbReference type="PANTHER" id="PTHR43685">
    <property type="entry name" value="GLYCOSYLTRANSFERASE"/>
    <property type="match status" value="1"/>
</dbReference>
<dbReference type="InterPro" id="IPR050834">
    <property type="entry name" value="Glycosyltransf_2"/>
</dbReference>
<dbReference type="OrthoDB" id="5291101at2"/>
<dbReference type="InterPro" id="IPR001173">
    <property type="entry name" value="Glyco_trans_2-like"/>
</dbReference>
<dbReference type="RefSeq" id="WP_144686727.1">
    <property type="nucleotide sequence ID" value="NZ_VLLC01000049.1"/>
</dbReference>
<keyword evidence="4" id="KW-1185">Reference proteome</keyword>
<feature type="transmembrane region" description="Helical" evidence="1">
    <location>
        <begin position="251"/>
        <end position="273"/>
    </location>
</feature>
<keyword evidence="1" id="KW-0812">Transmembrane</keyword>
<keyword evidence="1" id="KW-1133">Transmembrane helix</keyword>
<dbReference type="Gene3D" id="3.90.550.10">
    <property type="entry name" value="Spore Coat Polysaccharide Biosynthesis Protein SpsA, Chain A"/>
    <property type="match status" value="1"/>
</dbReference>
<evidence type="ECO:0000313" key="3">
    <source>
        <dbReference type="EMBL" id="TWI63386.1"/>
    </source>
</evidence>
<dbReference type="Pfam" id="PF00535">
    <property type="entry name" value="Glycos_transf_2"/>
    <property type="match status" value="1"/>
</dbReference>
<proteinExistence type="predicted"/>
<dbReference type="PANTHER" id="PTHR43685:SF11">
    <property type="entry name" value="GLYCOSYLTRANSFERASE TAGX-RELATED"/>
    <property type="match status" value="1"/>
</dbReference>
<evidence type="ECO:0000259" key="2">
    <source>
        <dbReference type="Pfam" id="PF00535"/>
    </source>
</evidence>
<dbReference type="InterPro" id="IPR029044">
    <property type="entry name" value="Nucleotide-diphossugar_trans"/>
</dbReference>
<dbReference type="SUPFAM" id="SSF53448">
    <property type="entry name" value="Nucleotide-diphospho-sugar transferases"/>
    <property type="match status" value="1"/>
</dbReference>
<organism evidence="3 4">
    <name type="scientific">Desulfobotulus alkaliphilus</name>
    <dbReference type="NCBI Taxonomy" id="622671"/>
    <lineage>
        <taxon>Bacteria</taxon>
        <taxon>Pseudomonadati</taxon>
        <taxon>Thermodesulfobacteriota</taxon>
        <taxon>Desulfobacteria</taxon>
        <taxon>Desulfobacterales</taxon>
        <taxon>Desulfobacteraceae</taxon>
        <taxon>Desulfobotulus</taxon>
    </lineage>
</organism>
<keyword evidence="1" id="KW-0472">Membrane</keyword>
<protein>
    <submittedName>
        <fullName evidence="3">Succinoglycan biosynthesis protein ExoM</fullName>
    </submittedName>
</protein>
<dbReference type="EMBL" id="VLLC01000049">
    <property type="protein sequence ID" value="TWI63386.1"/>
    <property type="molecule type" value="Genomic_DNA"/>
</dbReference>
<evidence type="ECO:0000313" key="4">
    <source>
        <dbReference type="Proteomes" id="UP000318307"/>
    </source>
</evidence>
<reference evidence="3 4" key="1">
    <citation type="submission" date="2019-07" db="EMBL/GenBank/DDBJ databases">
        <title>Genome sequencing of 100 strains of the haloalkaliphilic chemolithoautotrophic sulfur-oxidizing bacterium Thioalkalivibrio.</title>
        <authorList>
            <person name="Muyzer G."/>
        </authorList>
    </citation>
    <scope>NUCLEOTIDE SEQUENCE [LARGE SCALE GENOMIC DNA]</scope>
    <source>
        <strain evidence="3 4">ASO4-4</strain>
    </source>
</reference>
<gene>
    <name evidence="3" type="ORF">LZ24_03257</name>
</gene>
<feature type="domain" description="Glycosyltransferase 2-like" evidence="2">
    <location>
        <begin position="5"/>
        <end position="167"/>
    </location>
</feature>
<name>A0A562R4T6_9BACT</name>
<accession>A0A562R4T6</accession>
<comment type="caution">
    <text evidence="3">The sequence shown here is derived from an EMBL/GenBank/DDBJ whole genome shotgun (WGS) entry which is preliminary data.</text>
</comment>
<sequence>MDMISVCICTFKRNLGLQKLLDVLFRQITDGFAYEVIVVDNDKDRGAEAIIGPIMERVEGRLIYDVEPQQNIALARNRSVSLATGNYIAFIDDDEQPAENWLFELLHAIKKYNADAVFGPVMPVYPSNTPEWIIKGGFFERPEHEDGTFLDTGRTGNALVKKDWLDKYEKPFNDVYGLTGGEDSDFFSRIKDEGARFCWAAKAVVREEIEDARLNRKWLLSRAFRGGQGYADRLLKSKSMIRKMTHCSMRLAGALFAQVVAIAMLPAGFYRFVWWQRKVMSNLGQASVVFKYRYEEYKKK</sequence>
<dbReference type="AlphaFoldDB" id="A0A562R4T6"/>